<keyword evidence="2" id="KW-1185">Reference proteome</keyword>
<dbReference type="PANTHER" id="PTHR31366">
    <property type="entry name" value="UPF0739 PROTEIN C1ORF74"/>
    <property type="match status" value="1"/>
</dbReference>
<dbReference type="RefSeq" id="XP_019634122.1">
    <property type="nucleotide sequence ID" value="XM_019778563.1"/>
</dbReference>
<evidence type="ECO:0000313" key="2">
    <source>
        <dbReference type="Proteomes" id="UP000515135"/>
    </source>
</evidence>
<dbReference type="InterPro" id="IPR027850">
    <property type="entry name" value="DUF4504"/>
</dbReference>
<dbReference type="AlphaFoldDB" id="A0A6P4ZT46"/>
<accession>A0A6P4ZT46</accession>
<gene>
    <name evidence="3" type="primary">LOC109477358</name>
</gene>
<name>A0A6P4ZT46_BRABE</name>
<evidence type="ECO:0000313" key="3">
    <source>
        <dbReference type="RefSeq" id="XP_019634122.1"/>
    </source>
</evidence>
<proteinExistence type="inferred from homology"/>
<dbReference type="KEGG" id="bbel:109477358"/>
<dbReference type="GeneID" id="109477358"/>
<organism evidence="2 3">
    <name type="scientific">Branchiostoma belcheri</name>
    <name type="common">Amphioxus</name>
    <dbReference type="NCBI Taxonomy" id="7741"/>
    <lineage>
        <taxon>Eukaryota</taxon>
        <taxon>Metazoa</taxon>
        <taxon>Chordata</taxon>
        <taxon>Cephalochordata</taxon>
        <taxon>Leptocardii</taxon>
        <taxon>Amphioxiformes</taxon>
        <taxon>Branchiostomatidae</taxon>
        <taxon>Branchiostoma</taxon>
    </lineage>
</organism>
<dbReference type="OrthoDB" id="10056365at2759"/>
<protein>
    <submittedName>
        <fullName evidence="3">UPF0739 protein C1orf74 homolog</fullName>
    </submittedName>
</protein>
<sequence length="277" mass="30904">MAAEFSLPARWRQAVCNSLGKKAAKYTTDLMCDIISVDRGLKPMFLVDYGGFVGSEMTAFVQELLRSGLVERKLAVLTVESDVFVLNADASVAHLEAVQSDSSKFVVDVTFSLPEPRAATEDCTQTVRDCARVVAKYIATMRESSVLQGNITPEKSWNISTLFGLFVGYPVLYWYDPTQEGTCLSMVPLAVYNVYVCLEKNSGTALKEKSSICECSEEKSHHKHKLYSFSIPKALQQDFSKQTDCWFKKVRELFALQGVFCCVEMKCIEMTLPTVAL</sequence>
<dbReference type="Pfam" id="PF14953">
    <property type="entry name" value="DUF4504"/>
    <property type="match status" value="1"/>
</dbReference>
<comment type="similarity">
    <text evidence="1">Belongs to the UPF0739 family.</text>
</comment>
<dbReference type="PANTHER" id="PTHR31366:SF2">
    <property type="entry name" value="UPF0739 PROTEIN C1ORF74"/>
    <property type="match status" value="1"/>
</dbReference>
<dbReference type="Proteomes" id="UP000515135">
    <property type="component" value="Unplaced"/>
</dbReference>
<reference evidence="3" key="1">
    <citation type="submission" date="2025-08" db="UniProtKB">
        <authorList>
            <consortium name="RefSeq"/>
        </authorList>
    </citation>
    <scope>IDENTIFICATION</scope>
    <source>
        <tissue evidence="3">Gonad</tissue>
    </source>
</reference>
<evidence type="ECO:0000256" key="1">
    <source>
        <dbReference type="ARBA" id="ARBA00007065"/>
    </source>
</evidence>